<accession>V4BYR9</accession>
<reference evidence="5 6" key="1">
    <citation type="journal article" date="2013" name="Nature">
        <title>Insights into bilaterian evolution from three spiralian genomes.</title>
        <authorList>
            <person name="Simakov O."/>
            <person name="Marletaz F."/>
            <person name="Cho S.J."/>
            <person name="Edsinger-Gonzales E."/>
            <person name="Havlak P."/>
            <person name="Hellsten U."/>
            <person name="Kuo D.H."/>
            <person name="Larsson T."/>
            <person name="Lv J."/>
            <person name="Arendt D."/>
            <person name="Savage R."/>
            <person name="Osoegawa K."/>
            <person name="de Jong P."/>
            <person name="Grimwood J."/>
            <person name="Chapman J.A."/>
            <person name="Shapiro H."/>
            <person name="Aerts A."/>
            <person name="Otillar R.P."/>
            <person name="Terry A.Y."/>
            <person name="Boore J.L."/>
            <person name="Grigoriev I.V."/>
            <person name="Lindberg D.R."/>
            <person name="Seaver E.C."/>
            <person name="Weisblat D.A."/>
            <person name="Putnam N.H."/>
            <person name="Rokhsar D.S."/>
        </authorList>
    </citation>
    <scope>NUCLEOTIDE SEQUENCE [LARGE SCALE GENOMIC DNA]</scope>
</reference>
<dbReference type="InterPro" id="IPR036915">
    <property type="entry name" value="Cyclin-like_sf"/>
</dbReference>
<dbReference type="PANTHER" id="PTHR10026">
    <property type="entry name" value="CYCLIN"/>
    <property type="match status" value="1"/>
</dbReference>
<dbReference type="EMBL" id="KB201847">
    <property type="protein sequence ID" value="ESO94274.1"/>
    <property type="molecule type" value="Genomic_DNA"/>
</dbReference>
<proteinExistence type="inferred from homology"/>
<feature type="domain" description="Cyclin-like" evidence="4">
    <location>
        <begin position="35"/>
        <end position="129"/>
    </location>
</feature>
<dbReference type="SUPFAM" id="SSF47954">
    <property type="entry name" value="Cyclin-like"/>
    <property type="match status" value="2"/>
</dbReference>
<dbReference type="CTD" id="20246595"/>
<feature type="region of interest" description="Disordered" evidence="3">
    <location>
        <begin position="244"/>
        <end position="276"/>
    </location>
</feature>
<dbReference type="InterPro" id="IPR006671">
    <property type="entry name" value="Cyclin_N"/>
</dbReference>
<dbReference type="Gene3D" id="1.10.472.10">
    <property type="entry name" value="Cyclin-like"/>
    <property type="match status" value="2"/>
</dbReference>
<evidence type="ECO:0000256" key="2">
    <source>
        <dbReference type="RuleBase" id="RU000383"/>
    </source>
</evidence>
<evidence type="ECO:0000256" key="1">
    <source>
        <dbReference type="ARBA" id="ARBA00023127"/>
    </source>
</evidence>
<dbReference type="OrthoDB" id="25002at2759"/>
<comment type="similarity">
    <text evidence="2">Belongs to the cyclin family.</text>
</comment>
<dbReference type="HOGENOM" id="CLU_022000_4_1_1"/>
<name>V4BYR9_LOTGI</name>
<protein>
    <recommendedName>
        <fullName evidence="4">Cyclin-like domain-containing protein</fullName>
    </recommendedName>
</protein>
<dbReference type="FunFam" id="1.10.472.10:FF:000021">
    <property type="entry name" value="Cyclin-K (Predicted)"/>
    <property type="match status" value="1"/>
</dbReference>
<dbReference type="Pfam" id="PF00134">
    <property type="entry name" value="Cyclin_N"/>
    <property type="match status" value="1"/>
</dbReference>
<dbReference type="Pfam" id="PF21797">
    <property type="entry name" value="CycT2-like_C"/>
    <property type="match status" value="1"/>
</dbReference>
<evidence type="ECO:0000259" key="4">
    <source>
        <dbReference type="SMART" id="SM00385"/>
    </source>
</evidence>
<dbReference type="Proteomes" id="UP000030746">
    <property type="component" value="Unassembled WGS sequence"/>
</dbReference>
<dbReference type="KEGG" id="lgi:LOTGIDRAFT_215790"/>
<evidence type="ECO:0000313" key="6">
    <source>
        <dbReference type="Proteomes" id="UP000030746"/>
    </source>
</evidence>
<gene>
    <name evidence="5" type="ORF">LOTGIDRAFT_215790</name>
</gene>
<dbReference type="CDD" id="cd20531">
    <property type="entry name" value="CYCLIN_CCNK_rpt2"/>
    <property type="match status" value="1"/>
</dbReference>
<evidence type="ECO:0000313" key="5">
    <source>
        <dbReference type="EMBL" id="ESO94274.1"/>
    </source>
</evidence>
<keyword evidence="6" id="KW-1185">Reference proteome</keyword>
<dbReference type="InterPro" id="IPR013763">
    <property type="entry name" value="Cyclin-like_dom"/>
</dbReference>
<organism evidence="5 6">
    <name type="scientific">Lottia gigantea</name>
    <name type="common">Giant owl limpet</name>
    <dbReference type="NCBI Taxonomy" id="225164"/>
    <lineage>
        <taxon>Eukaryota</taxon>
        <taxon>Metazoa</taxon>
        <taxon>Spiralia</taxon>
        <taxon>Lophotrochozoa</taxon>
        <taxon>Mollusca</taxon>
        <taxon>Gastropoda</taxon>
        <taxon>Patellogastropoda</taxon>
        <taxon>Lottioidea</taxon>
        <taxon>Lottiidae</taxon>
        <taxon>Lottia</taxon>
    </lineage>
</organism>
<dbReference type="GeneID" id="20246595"/>
<dbReference type="STRING" id="225164.V4BYR9"/>
<evidence type="ECO:0000256" key="3">
    <source>
        <dbReference type="SAM" id="MobiDB-lite"/>
    </source>
</evidence>
<dbReference type="RefSeq" id="XP_009055117.1">
    <property type="nucleotide sequence ID" value="XM_009056869.1"/>
</dbReference>
<sequence>MPCWYFEKKDIKNSPSFRDGVDTLTEARYRREGARFIIDAGTKLGLRYDSCATGVVYFHRFYMFHSFKEFHRYVTAACCLFLAGKVEETPKKCRDIIKICQSLLSPSLFAVFGEDPREEVMTMERILLQTIKFDLQIEHPYSKVLKYAKFVQGDKEKIQKMVQMAWTFINDSMCTTLSLQWEPDIIATSLLYLASRLTKFEITDWQGKIPGTKIKWWDAIVEDISMELMEDICHQVLDLYSPENRKKDESPSLSPQTPSNKPPGGQPNAGGTPSKNRRAVRQLNNFSEFTLHLYKTTEFLKGTNTKAPHGLPTFSSILLQIDFEFQI</sequence>
<dbReference type="GO" id="GO:0006357">
    <property type="term" value="P:regulation of transcription by RNA polymerase II"/>
    <property type="evidence" value="ECO:0007669"/>
    <property type="project" value="InterPro"/>
</dbReference>
<dbReference type="OMA" id="QPQHQRW"/>
<dbReference type="GO" id="GO:0016538">
    <property type="term" value="F:cyclin-dependent protein serine/threonine kinase regulator activity"/>
    <property type="evidence" value="ECO:0007669"/>
    <property type="project" value="InterPro"/>
</dbReference>
<dbReference type="SMART" id="SM00385">
    <property type="entry name" value="CYCLIN"/>
    <property type="match status" value="1"/>
</dbReference>
<keyword evidence="1 2" id="KW-0195">Cyclin</keyword>
<dbReference type="CDD" id="cd20530">
    <property type="entry name" value="CYCLIN_CCNK_rpt1"/>
    <property type="match status" value="1"/>
</dbReference>
<dbReference type="AlphaFoldDB" id="V4BYR9"/>
<dbReference type="InterPro" id="IPR043198">
    <property type="entry name" value="Cyclin/Ssn8"/>
</dbReference>